<dbReference type="EC" id="2.7.1.-" evidence="3"/>
<evidence type="ECO:0000259" key="2">
    <source>
        <dbReference type="Pfam" id="PF01636"/>
    </source>
</evidence>
<dbReference type="SUPFAM" id="SSF56112">
    <property type="entry name" value="Protein kinase-like (PK-like)"/>
    <property type="match status" value="1"/>
</dbReference>
<evidence type="ECO:0000256" key="1">
    <source>
        <dbReference type="SAM" id="MobiDB-lite"/>
    </source>
</evidence>
<sequence length="276" mass="30029">MTGTTDDSGGDGGGEVLQNGPHRRVVRIGDTVRRPAAPWTPTVHALLAHLAAAGFPYAPRPLGFDERGREVLTHIEGEAGPAGWARIVDDAGLAAFARLLRDYHEAVADFTPPPGAVWSAGPRPFEPGAGDIVCHGDFGPWNVVWREGRPVGLIDWDHARPAPARHDVAYALEYAAPFRDDAEAVRWLAHPGPPDRPRRIAHFCAAYGLPSADGMVDAVARAQRETTEVVRRLAAAGHEPQATWAAEGHLRELDDRVAWTLAHRHLFRPRTTGDRE</sequence>
<keyword evidence="3" id="KW-0808">Transferase</keyword>
<dbReference type="RefSeq" id="WP_311616179.1">
    <property type="nucleotide sequence ID" value="NZ_JAVREV010000002.1"/>
</dbReference>
<dbReference type="Gene3D" id="3.90.1200.10">
    <property type="match status" value="1"/>
</dbReference>
<comment type="caution">
    <text evidence="3">The sequence shown here is derived from an EMBL/GenBank/DDBJ whole genome shotgun (WGS) entry which is preliminary data.</text>
</comment>
<feature type="domain" description="Aminoglycoside phosphotransferase" evidence="2">
    <location>
        <begin position="132"/>
        <end position="198"/>
    </location>
</feature>
<feature type="region of interest" description="Disordered" evidence="1">
    <location>
        <begin position="1"/>
        <end position="23"/>
    </location>
</feature>
<organism evidence="3 4">
    <name type="scientific">Streptomyces johnsoniae</name>
    <dbReference type="NCBI Taxonomy" id="3075532"/>
    <lineage>
        <taxon>Bacteria</taxon>
        <taxon>Bacillati</taxon>
        <taxon>Actinomycetota</taxon>
        <taxon>Actinomycetes</taxon>
        <taxon>Kitasatosporales</taxon>
        <taxon>Streptomycetaceae</taxon>
        <taxon>Streptomyces</taxon>
    </lineage>
</organism>
<evidence type="ECO:0000313" key="4">
    <source>
        <dbReference type="Proteomes" id="UP001183615"/>
    </source>
</evidence>
<dbReference type="InterPro" id="IPR011009">
    <property type="entry name" value="Kinase-like_dom_sf"/>
</dbReference>
<gene>
    <name evidence="3" type="ORF">RM779_05030</name>
</gene>
<dbReference type="Proteomes" id="UP001183615">
    <property type="component" value="Unassembled WGS sequence"/>
</dbReference>
<reference evidence="4" key="1">
    <citation type="submission" date="2023-07" db="EMBL/GenBank/DDBJ databases">
        <title>30 novel species of actinomycetes from the DSMZ collection.</title>
        <authorList>
            <person name="Nouioui I."/>
        </authorList>
    </citation>
    <scope>NUCLEOTIDE SEQUENCE [LARGE SCALE GENOMIC DNA]</scope>
    <source>
        <strain evidence="4">DSM 41886</strain>
    </source>
</reference>
<accession>A0ABU2S1J5</accession>
<evidence type="ECO:0000313" key="3">
    <source>
        <dbReference type="EMBL" id="MDT0441965.1"/>
    </source>
</evidence>
<dbReference type="EMBL" id="JAVREV010000002">
    <property type="protein sequence ID" value="MDT0441965.1"/>
    <property type="molecule type" value="Genomic_DNA"/>
</dbReference>
<dbReference type="Pfam" id="PF01636">
    <property type="entry name" value="APH"/>
    <property type="match status" value="1"/>
</dbReference>
<dbReference type="InterPro" id="IPR002575">
    <property type="entry name" value="Aminoglycoside_PTrfase"/>
</dbReference>
<protein>
    <submittedName>
        <fullName evidence="3">Aminoglycoside phosphotransferase family protein</fullName>
        <ecNumber evidence="3">2.7.1.-</ecNumber>
    </submittedName>
</protein>
<keyword evidence="4" id="KW-1185">Reference proteome</keyword>
<dbReference type="GO" id="GO:0016740">
    <property type="term" value="F:transferase activity"/>
    <property type="evidence" value="ECO:0007669"/>
    <property type="project" value="UniProtKB-KW"/>
</dbReference>
<name>A0ABU2S1J5_9ACTN</name>
<proteinExistence type="predicted"/>